<gene>
    <name evidence="1" type="ORF">GCM10010967_33500</name>
</gene>
<accession>A0ABQ2I1M0</accession>
<dbReference type="RefSeq" id="WP_157504712.1">
    <property type="nucleotide sequence ID" value="NZ_BMLI01000001.1"/>
</dbReference>
<evidence type="ECO:0000313" key="1">
    <source>
        <dbReference type="EMBL" id="GGM96983.1"/>
    </source>
</evidence>
<reference evidence="2" key="1">
    <citation type="journal article" date="2019" name="Int. J. Syst. Evol. Microbiol.">
        <title>The Global Catalogue of Microorganisms (GCM) 10K type strain sequencing project: providing services to taxonomists for standard genome sequencing and annotation.</title>
        <authorList>
            <consortium name="The Broad Institute Genomics Platform"/>
            <consortium name="The Broad Institute Genome Sequencing Center for Infectious Disease"/>
            <person name="Wu L."/>
            <person name="Ma J."/>
        </authorList>
    </citation>
    <scope>NUCLEOTIDE SEQUENCE [LARGE SCALE GENOMIC DNA]</scope>
    <source>
        <strain evidence="2">CGMCC 1.6375</strain>
    </source>
</reference>
<keyword evidence="2" id="KW-1185">Reference proteome</keyword>
<comment type="caution">
    <text evidence="1">The sequence shown here is derived from an EMBL/GenBank/DDBJ whole genome shotgun (WGS) entry which is preliminary data.</text>
</comment>
<sequence length="81" mass="9183">MSDRMDETIMLPVAYQGEVHEFPLTIVPLGYTYQLHILVEGRNLIFEKDDQGEYRAIDTEQRQAAFSKGLVAAIVNTLQAL</sequence>
<protein>
    <submittedName>
        <fullName evidence="1">Uncharacterized protein</fullName>
    </submittedName>
</protein>
<dbReference type="Proteomes" id="UP000632339">
    <property type="component" value="Unassembled WGS sequence"/>
</dbReference>
<dbReference type="EMBL" id="BMLI01000001">
    <property type="protein sequence ID" value="GGM96983.1"/>
    <property type="molecule type" value="Genomic_DNA"/>
</dbReference>
<proteinExistence type="predicted"/>
<evidence type="ECO:0000313" key="2">
    <source>
        <dbReference type="Proteomes" id="UP000632339"/>
    </source>
</evidence>
<organism evidence="1 2">
    <name type="scientific">Dyadobacter beijingensis</name>
    <dbReference type="NCBI Taxonomy" id="365489"/>
    <lineage>
        <taxon>Bacteria</taxon>
        <taxon>Pseudomonadati</taxon>
        <taxon>Bacteroidota</taxon>
        <taxon>Cytophagia</taxon>
        <taxon>Cytophagales</taxon>
        <taxon>Spirosomataceae</taxon>
        <taxon>Dyadobacter</taxon>
    </lineage>
</organism>
<name>A0ABQ2I1M0_9BACT</name>